<dbReference type="EMBL" id="AP022577">
    <property type="protein sequence ID" value="BBX85554.1"/>
    <property type="molecule type" value="Genomic_DNA"/>
</dbReference>
<sequence length="128" mass="13936">MIDTWIVDRNGYGGAGHGKTDKRGGNANLLVLHHMAQFWNPAAGSTVETTFVVETGNPRLVPSLIESGFQESGDSKIGEKFYILNPNKFPSNAAADTFARMRAAEREIADVAVHAGTSPAPNDWYYPR</sequence>
<proteinExistence type="predicted"/>
<reference evidence="1 2" key="1">
    <citation type="journal article" date="2019" name="Emerg. Microbes Infect.">
        <title>Comprehensive subspecies identification of 175 nontuberculous mycobacteria species based on 7547 genomic profiles.</title>
        <authorList>
            <person name="Matsumoto Y."/>
            <person name="Kinjo T."/>
            <person name="Motooka D."/>
            <person name="Nabeya D."/>
            <person name="Jung N."/>
            <person name="Uechi K."/>
            <person name="Horii T."/>
            <person name="Iida T."/>
            <person name="Fujita J."/>
            <person name="Nakamura S."/>
        </authorList>
    </citation>
    <scope>NUCLEOTIDE SEQUENCE [LARGE SCALE GENOMIC DNA]</scope>
    <source>
        <strain evidence="1 2">JCM 15296</strain>
    </source>
</reference>
<dbReference type="Proteomes" id="UP000465609">
    <property type="component" value="Chromosome"/>
</dbReference>
<accession>A0ABN5YXS0</accession>
<keyword evidence="2" id="KW-1185">Reference proteome</keyword>
<evidence type="ECO:0000313" key="2">
    <source>
        <dbReference type="Proteomes" id="UP000465609"/>
    </source>
</evidence>
<gene>
    <name evidence="1" type="ORF">MAUB_34270</name>
</gene>
<name>A0ABN5YXS0_9MYCO</name>
<evidence type="ECO:0000313" key="1">
    <source>
        <dbReference type="EMBL" id="BBX85554.1"/>
    </source>
</evidence>
<protein>
    <submittedName>
        <fullName evidence="1">Uncharacterized protein</fullName>
    </submittedName>
</protein>
<organism evidence="1 2">
    <name type="scientific">Mycolicibacterium aubagnense</name>
    <dbReference type="NCBI Taxonomy" id="319707"/>
    <lineage>
        <taxon>Bacteria</taxon>
        <taxon>Bacillati</taxon>
        <taxon>Actinomycetota</taxon>
        <taxon>Actinomycetes</taxon>
        <taxon>Mycobacteriales</taxon>
        <taxon>Mycobacteriaceae</taxon>
        <taxon>Mycolicibacterium</taxon>
    </lineage>
</organism>